<dbReference type="STRING" id="79604.AAY81_01775"/>
<dbReference type="InterPro" id="IPR015424">
    <property type="entry name" value="PyrdxlP-dep_Trfase"/>
</dbReference>
<dbReference type="InterPro" id="IPR015422">
    <property type="entry name" value="PyrdxlP-dep_Trfase_small"/>
</dbReference>
<comment type="pathway">
    <text evidence="9">Amino-acid biosynthesis; L-histidine biosynthesis; L-histidine from 5-phospho-alpha-D-ribose 1-diphosphate: step 7/9.</text>
</comment>
<evidence type="ECO:0000256" key="3">
    <source>
        <dbReference type="ARBA" id="ARBA00011738"/>
    </source>
</evidence>
<dbReference type="PANTHER" id="PTHR42885">
    <property type="entry name" value="HISTIDINOL-PHOSPHATE AMINOTRANSFERASE-RELATED"/>
    <property type="match status" value="1"/>
</dbReference>
<keyword evidence="5 9" id="KW-0028">Amino-acid biosynthesis</keyword>
<evidence type="ECO:0000256" key="1">
    <source>
        <dbReference type="ARBA" id="ARBA00001933"/>
    </source>
</evidence>
<comment type="similarity">
    <text evidence="2 9">Belongs to the class-II pyridoxal-phosphate-dependent aminotransferase family. Histidinol-phosphate aminotransferase subfamily.</text>
</comment>
<keyword evidence="8 9" id="KW-0368">Histidine biosynthesis</keyword>
<dbReference type="NCBIfam" id="TIGR01141">
    <property type="entry name" value="hisC"/>
    <property type="match status" value="1"/>
</dbReference>
<dbReference type="RefSeq" id="WP_143117376.1">
    <property type="nucleotide sequence ID" value="NZ_CP011402.1"/>
</dbReference>
<dbReference type="InterPro" id="IPR005861">
    <property type="entry name" value="HisP_aminotrans"/>
</dbReference>
<dbReference type="UniPathway" id="UPA00031">
    <property type="reaction ID" value="UER00012"/>
</dbReference>
<accession>A0A1H8TDX5</accession>
<evidence type="ECO:0000256" key="4">
    <source>
        <dbReference type="ARBA" id="ARBA00022576"/>
    </source>
</evidence>
<dbReference type="Gene3D" id="3.40.640.10">
    <property type="entry name" value="Type I PLP-dependent aspartate aminotransferase-like (Major domain)"/>
    <property type="match status" value="1"/>
</dbReference>
<dbReference type="Gene3D" id="3.90.1150.10">
    <property type="entry name" value="Aspartate Aminotransferase, domain 1"/>
    <property type="match status" value="1"/>
</dbReference>
<dbReference type="GO" id="GO:0004400">
    <property type="term" value="F:histidinol-phosphate transaminase activity"/>
    <property type="evidence" value="ECO:0007669"/>
    <property type="project" value="UniProtKB-UniRule"/>
</dbReference>
<dbReference type="EC" id="2.6.1.9" evidence="9"/>
<comment type="cofactor">
    <cofactor evidence="1 9">
        <name>pyridoxal 5'-phosphate</name>
        <dbReference type="ChEBI" id="CHEBI:597326"/>
    </cofactor>
</comment>
<evidence type="ECO:0000256" key="5">
    <source>
        <dbReference type="ARBA" id="ARBA00022605"/>
    </source>
</evidence>
<keyword evidence="4 9" id="KW-0032">Aminotransferase</keyword>
<dbReference type="InterPro" id="IPR004839">
    <property type="entry name" value="Aminotransferase_I/II_large"/>
</dbReference>
<keyword evidence="7 9" id="KW-0663">Pyridoxal phosphate</keyword>
<dbReference type="CDD" id="cd00609">
    <property type="entry name" value="AAT_like"/>
    <property type="match status" value="1"/>
</dbReference>
<name>A0A1H8TDX5_9ACTN</name>
<evidence type="ECO:0000256" key="8">
    <source>
        <dbReference type="ARBA" id="ARBA00023102"/>
    </source>
</evidence>
<evidence type="ECO:0000256" key="2">
    <source>
        <dbReference type="ARBA" id="ARBA00007970"/>
    </source>
</evidence>
<evidence type="ECO:0000256" key="9">
    <source>
        <dbReference type="HAMAP-Rule" id="MF_01023"/>
    </source>
</evidence>
<feature type="domain" description="Aminotransferase class I/classII large" evidence="10">
    <location>
        <begin position="25"/>
        <end position="350"/>
    </location>
</feature>
<reference evidence="12" key="1">
    <citation type="submission" date="2016-10" db="EMBL/GenBank/DDBJ databases">
        <authorList>
            <person name="Varghese N."/>
        </authorList>
    </citation>
    <scope>NUCLEOTIDE SEQUENCE [LARGE SCALE GENOMIC DNA]</scope>
    <source>
        <strain evidence="12">DSM 21843</strain>
    </source>
</reference>
<keyword evidence="12" id="KW-1185">Reference proteome</keyword>
<comment type="subunit">
    <text evidence="3 9">Homodimer.</text>
</comment>
<organism evidence="11 12">
    <name type="scientific">Denitrobacterium detoxificans</name>
    <dbReference type="NCBI Taxonomy" id="79604"/>
    <lineage>
        <taxon>Bacteria</taxon>
        <taxon>Bacillati</taxon>
        <taxon>Actinomycetota</taxon>
        <taxon>Coriobacteriia</taxon>
        <taxon>Eggerthellales</taxon>
        <taxon>Eggerthellaceae</taxon>
        <taxon>Denitrobacterium</taxon>
    </lineage>
</organism>
<proteinExistence type="inferred from homology"/>
<dbReference type="HAMAP" id="MF_01023">
    <property type="entry name" value="HisC_aminotrans_2"/>
    <property type="match status" value="1"/>
</dbReference>
<dbReference type="AlphaFoldDB" id="A0A1H8TDX5"/>
<dbReference type="GO" id="GO:0000105">
    <property type="term" value="P:L-histidine biosynthetic process"/>
    <property type="evidence" value="ECO:0007669"/>
    <property type="project" value="UniProtKB-UniRule"/>
</dbReference>
<gene>
    <name evidence="9" type="primary">hisC</name>
    <name evidence="11" type="ORF">SAMN02910314_01513</name>
</gene>
<dbReference type="Pfam" id="PF00155">
    <property type="entry name" value="Aminotran_1_2"/>
    <property type="match status" value="1"/>
</dbReference>
<dbReference type="PANTHER" id="PTHR42885:SF2">
    <property type="entry name" value="HISTIDINOL-PHOSPHATE AMINOTRANSFERASE"/>
    <property type="match status" value="1"/>
</dbReference>
<dbReference type="InterPro" id="IPR015421">
    <property type="entry name" value="PyrdxlP-dep_Trfase_major"/>
</dbReference>
<dbReference type="EMBL" id="FOEC01000010">
    <property type="protein sequence ID" value="SEO89112.1"/>
    <property type="molecule type" value="Genomic_DNA"/>
</dbReference>
<sequence length="356" mass="38666">MAKLRASNSLLRGVEPYDPKYLPAQVGLNANETTFDVPADVRQAIEGEIARMAFNRYPDPMANELRQAIAEWHGVEPDQVICGNGGDELLFDLALAWGGEGNALLNVPPTFSVYAANARLTGTQVIDVPRRADFSIDQDAVVERASRGDVGMVVITSPNNPTGDVAPLAFIERLLQATDALVLVDEAYMEFAPREASAEPLLAKYDNLVILHTFSKAYRLAGVRMGYLLASSAVVAELTKVRQPYSVDAVSQAIALQVVRHRASFDEGIALVVAERARLVSELQALPGVTVYPSAANFLLVRFEQDASTVWERLYERGVLVRDFSAGPLTAGCLRISVGMPQENDRLIAALQTILA</sequence>
<dbReference type="Proteomes" id="UP000182975">
    <property type="component" value="Unassembled WGS sequence"/>
</dbReference>
<evidence type="ECO:0000256" key="6">
    <source>
        <dbReference type="ARBA" id="ARBA00022679"/>
    </source>
</evidence>
<evidence type="ECO:0000313" key="12">
    <source>
        <dbReference type="Proteomes" id="UP000182975"/>
    </source>
</evidence>
<comment type="catalytic activity">
    <reaction evidence="9">
        <text>L-histidinol phosphate + 2-oxoglutarate = 3-(imidazol-4-yl)-2-oxopropyl phosphate + L-glutamate</text>
        <dbReference type="Rhea" id="RHEA:23744"/>
        <dbReference type="ChEBI" id="CHEBI:16810"/>
        <dbReference type="ChEBI" id="CHEBI:29985"/>
        <dbReference type="ChEBI" id="CHEBI:57766"/>
        <dbReference type="ChEBI" id="CHEBI:57980"/>
        <dbReference type="EC" id="2.6.1.9"/>
    </reaction>
</comment>
<keyword evidence="6 9" id="KW-0808">Transferase</keyword>
<dbReference type="SUPFAM" id="SSF53383">
    <property type="entry name" value="PLP-dependent transferases"/>
    <property type="match status" value="1"/>
</dbReference>
<protein>
    <recommendedName>
        <fullName evidence="9">Histidinol-phosphate aminotransferase</fullName>
        <ecNumber evidence="9">2.6.1.9</ecNumber>
    </recommendedName>
    <alternativeName>
        <fullName evidence="9">Imidazole acetol-phosphate transaminase</fullName>
    </alternativeName>
</protein>
<evidence type="ECO:0000256" key="7">
    <source>
        <dbReference type="ARBA" id="ARBA00022898"/>
    </source>
</evidence>
<dbReference type="OrthoDB" id="9809616at2"/>
<dbReference type="GO" id="GO:0030170">
    <property type="term" value="F:pyridoxal phosphate binding"/>
    <property type="evidence" value="ECO:0007669"/>
    <property type="project" value="InterPro"/>
</dbReference>
<feature type="modified residue" description="N6-(pyridoxal phosphate)lysine" evidence="9">
    <location>
        <position position="216"/>
    </location>
</feature>
<evidence type="ECO:0000313" key="11">
    <source>
        <dbReference type="EMBL" id="SEO89112.1"/>
    </source>
</evidence>
<evidence type="ECO:0000259" key="10">
    <source>
        <dbReference type="Pfam" id="PF00155"/>
    </source>
</evidence>